<comment type="catalytic activity">
    <reaction evidence="1">
        <text>ATP + H2O = AMP + diphosphate + H(+)</text>
        <dbReference type="Rhea" id="RHEA:14245"/>
        <dbReference type="ChEBI" id="CHEBI:15377"/>
        <dbReference type="ChEBI" id="CHEBI:15378"/>
        <dbReference type="ChEBI" id="CHEBI:30616"/>
        <dbReference type="ChEBI" id="CHEBI:33019"/>
        <dbReference type="ChEBI" id="CHEBI:456215"/>
        <dbReference type="EC" id="3.6.1.8"/>
    </reaction>
</comment>
<dbReference type="CDD" id="cd11529">
    <property type="entry name" value="NTP-PPase_MazG_Cterm"/>
    <property type="match status" value="1"/>
</dbReference>
<dbReference type="SUPFAM" id="SSF101386">
    <property type="entry name" value="all-alpha NTP pyrophosphatases"/>
    <property type="match status" value="2"/>
</dbReference>
<dbReference type="Pfam" id="PF03819">
    <property type="entry name" value="MazG"/>
    <property type="match status" value="2"/>
</dbReference>
<feature type="domain" description="NTP pyrophosphohydrolase MazG-like" evidence="6">
    <location>
        <begin position="60"/>
        <end position="132"/>
    </location>
</feature>
<name>A0A5J6MY58_9PROT</name>
<sequence>MGPASTLAKLPLNPPKSRAMTPSKLKAAPSENLAPIDRLLAIMARLRDPAAGCPWDLEQDFPTIVPHTIEEAYEVADAIERGRMDELKSELGDLLFQVIFYAQMARERGLYEFDDIVRTLNDKMIRRHPHVFADGAVDSADAQTLAWEEQKAGERAAEAAAKGAAASQLDGLPLGLPALTRAAKLQKRAARIGFDWPEAAPVLDKIVEEVDEIKAELVQGSGRDRLADEVGDLLFAVTNLARHLELDPEQTLRGANAKFERRFRRLEALLAQRHDPGTRPGLDALEALWQAVKQEER</sequence>
<evidence type="ECO:0000313" key="8">
    <source>
        <dbReference type="Proteomes" id="UP000325797"/>
    </source>
</evidence>
<dbReference type="EMBL" id="CP042582">
    <property type="protein sequence ID" value="QEX22291.1"/>
    <property type="molecule type" value="Genomic_DNA"/>
</dbReference>
<gene>
    <name evidence="7" type="ORF">FRZ61_22210</name>
</gene>
<evidence type="ECO:0000259" key="6">
    <source>
        <dbReference type="Pfam" id="PF03819"/>
    </source>
</evidence>
<comment type="similarity">
    <text evidence="2">Belongs to the nucleoside triphosphate pyrophosphohydrolase family.</text>
</comment>
<dbReference type="GO" id="GO:0006203">
    <property type="term" value="P:dGTP catabolic process"/>
    <property type="evidence" value="ECO:0007669"/>
    <property type="project" value="TreeGrafter"/>
</dbReference>
<dbReference type="InterPro" id="IPR004518">
    <property type="entry name" value="MazG-like_dom"/>
</dbReference>
<dbReference type="NCBIfam" id="NF007113">
    <property type="entry name" value="PRK09562.1"/>
    <property type="match status" value="1"/>
</dbReference>
<dbReference type="GO" id="GO:0046047">
    <property type="term" value="P:TTP catabolic process"/>
    <property type="evidence" value="ECO:0007669"/>
    <property type="project" value="TreeGrafter"/>
</dbReference>
<evidence type="ECO:0000256" key="4">
    <source>
        <dbReference type="ARBA" id="ARBA00074799"/>
    </source>
</evidence>
<evidence type="ECO:0000256" key="1">
    <source>
        <dbReference type="ARBA" id="ARBA00052141"/>
    </source>
</evidence>
<dbReference type="CDD" id="cd11528">
    <property type="entry name" value="NTP-PPase_MazG_Nterm"/>
    <property type="match status" value="1"/>
</dbReference>
<dbReference type="GO" id="GO:0046052">
    <property type="term" value="P:UTP catabolic process"/>
    <property type="evidence" value="ECO:0007669"/>
    <property type="project" value="TreeGrafter"/>
</dbReference>
<dbReference type="InterPro" id="IPR048015">
    <property type="entry name" value="NTP-PPase_MazG-like_N"/>
</dbReference>
<keyword evidence="7" id="KW-0378">Hydrolase</keyword>
<accession>A0A5J6MY58</accession>
<dbReference type="PANTHER" id="PTHR30522">
    <property type="entry name" value="NUCLEOSIDE TRIPHOSPHATE PYROPHOSPHOHYDROLASE"/>
    <property type="match status" value="1"/>
</dbReference>
<dbReference type="PANTHER" id="PTHR30522:SF0">
    <property type="entry name" value="NUCLEOSIDE TRIPHOSPHATE PYROPHOSPHOHYDROLASE"/>
    <property type="match status" value="1"/>
</dbReference>
<dbReference type="GO" id="GO:0046076">
    <property type="term" value="P:dTTP catabolic process"/>
    <property type="evidence" value="ECO:0007669"/>
    <property type="project" value="TreeGrafter"/>
</dbReference>
<dbReference type="Proteomes" id="UP000325797">
    <property type="component" value="Chromosome"/>
</dbReference>
<evidence type="ECO:0000256" key="3">
    <source>
        <dbReference type="ARBA" id="ARBA00066372"/>
    </source>
</evidence>
<dbReference type="InterPro" id="IPR011551">
    <property type="entry name" value="NTP_PyrPHydrolase_MazG"/>
</dbReference>
<dbReference type="GO" id="GO:0006950">
    <property type="term" value="P:response to stress"/>
    <property type="evidence" value="ECO:0007669"/>
    <property type="project" value="UniProtKB-ARBA"/>
</dbReference>
<feature type="region of interest" description="Disordered" evidence="5">
    <location>
        <begin position="1"/>
        <end position="26"/>
    </location>
</feature>
<protein>
    <recommendedName>
        <fullName evidence="4">Nucleoside triphosphate pyrophosphohydrolase</fullName>
        <ecNumber evidence="3">3.6.1.8</ecNumber>
    </recommendedName>
</protein>
<organism evidence="7 8">
    <name type="scientific">Hypericibacter adhaerens</name>
    <dbReference type="NCBI Taxonomy" id="2602016"/>
    <lineage>
        <taxon>Bacteria</taxon>
        <taxon>Pseudomonadati</taxon>
        <taxon>Pseudomonadota</taxon>
        <taxon>Alphaproteobacteria</taxon>
        <taxon>Rhodospirillales</taxon>
        <taxon>Dongiaceae</taxon>
        <taxon>Hypericibacter</taxon>
    </lineage>
</organism>
<evidence type="ECO:0000256" key="5">
    <source>
        <dbReference type="SAM" id="MobiDB-lite"/>
    </source>
</evidence>
<reference evidence="7 8" key="1">
    <citation type="submission" date="2019-08" db="EMBL/GenBank/DDBJ databases">
        <title>Hyperibacter terrae gen. nov., sp. nov. and Hyperibacter viscosus sp. nov., two new members in the family Rhodospirillaceae isolated from the rhizosphere of Hypericum perforatum.</title>
        <authorList>
            <person name="Noviana Z."/>
        </authorList>
    </citation>
    <scope>NUCLEOTIDE SEQUENCE [LARGE SCALE GENOMIC DNA]</scope>
    <source>
        <strain evidence="7 8">R5959</strain>
    </source>
</reference>
<evidence type="ECO:0000313" key="7">
    <source>
        <dbReference type="EMBL" id="QEX22291.1"/>
    </source>
</evidence>
<dbReference type="KEGG" id="hadh:FRZ61_22210"/>
<dbReference type="AlphaFoldDB" id="A0A5J6MY58"/>
<dbReference type="InterPro" id="IPR048011">
    <property type="entry name" value="NTP-PPase_MazG-like_C"/>
</dbReference>
<evidence type="ECO:0000256" key="2">
    <source>
        <dbReference type="ARBA" id="ARBA00061115"/>
    </source>
</evidence>
<dbReference type="FunFam" id="1.10.287.1080:FF:000001">
    <property type="entry name" value="Nucleoside triphosphate pyrophosphohydrolase"/>
    <property type="match status" value="1"/>
</dbReference>
<feature type="domain" description="NTP pyrophosphohydrolase MazG-like" evidence="6">
    <location>
        <begin position="203"/>
        <end position="262"/>
    </location>
</feature>
<dbReference type="EC" id="3.6.1.8" evidence="3"/>
<keyword evidence="8" id="KW-1185">Reference proteome</keyword>
<proteinExistence type="inferred from homology"/>
<dbReference type="GO" id="GO:0046061">
    <property type="term" value="P:dATP catabolic process"/>
    <property type="evidence" value="ECO:0007669"/>
    <property type="project" value="TreeGrafter"/>
</dbReference>
<dbReference type="GO" id="GO:0046081">
    <property type="term" value="P:dUTP catabolic process"/>
    <property type="evidence" value="ECO:0007669"/>
    <property type="project" value="TreeGrafter"/>
</dbReference>
<dbReference type="Gene3D" id="1.10.287.1080">
    <property type="entry name" value="MazG-like"/>
    <property type="match status" value="2"/>
</dbReference>
<dbReference type="GO" id="GO:0047693">
    <property type="term" value="F:ATP diphosphatase activity"/>
    <property type="evidence" value="ECO:0007669"/>
    <property type="project" value="UniProtKB-EC"/>
</dbReference>
<dbReference type="NCBIfam" id="TIGR00444">
    <property type="entry name" value="mazG"/>
    <property type="match status" value="1"/>
</dbReference>
<dbReference type="FunFam" id="1.10.287.1080:FF:000003">
    <property type="entry name" value="Nucleoside triphosphate pyrophosphohydrolase"/>
    <property type="match status" value="1"/>
</dbReference>